<dbReference type="InterPro" id="IPR036186">
    <property type="entry name" value="Serpin_sf"/>
</dbReference>
<dbReference type="Gene3D" id="3.30.497.10">
    <property type="entry name" value="Antithrombin, subunit I, domain 2"/>
    <property type="match status" value="1"/>
</dbReference>
<dbReference type="InterPro" id="IPR000215">
    <property type="entry name" value="Serpin_fam"/>
</dbReference>
<dbReference type="CDD" id="cd19578">
    <property type="entry name" value="serpinK_insect_SRPN2-like"/>
    <property type="match status" value="1"/>
</dbReference>
<feature type="domain" description="Serpin" evidence="10">
    <location>
        <begin position="77"/>
        <end position="440"/>
    </location>
</feature>
<dbReference type="InterPro" id="IPR023796">
    <property type="entry name" value="Serpin_dom"/>
</dbReference>
<dbReference type="SMART" id="SM00093">
    <property type="entry name" value="SERPIN"/>
    <property type="match status" value="1"/>
</dbReference>
<organism evidence="11">
    <name type="scientific">Zeugodacus cucurbitae</name>
    <name type="common">Melon fruit fly</name>
    <name type="synonym">Bactrocera cucurbitae</name>
    <dbReference type="NCBI Taxonomy" id="28588"/>
    <lineage>
        <taxon>Eukaryota</taxon>
        <taxon>Metazoa</taxon>
        <taxon>Ecdysozoa</taxon>
        <taxon>Arthropoda</taxon>
        <taxon>Hexapoda</taxon>
        <taxon>Insecta</taxon>
        <taxon>Pterygota</taxon>
        <taxon>Neoptera</taxon>
        <taxon>Endopterygota</taxon>
        <taxon>Diptera</taxon>
        <taxon>Brachycera</taxon>
        <taxon>Muscomorpha</taxon>
        <taxon>Tephritoidea</taxon>
        <taxon>Tephritidae</taxon>
        <taxon>Zeugodacus</taxon>
        <taxon>Zeugodacus</taxon>
    </lineage>
</organism>
<comment type="subcellular location">
    <subcellularLocation>
        <location evidence="1">Secreted</location>
    </subcellularLocation>
</comment>
<reference evidence="11" key="2">
    <citation type="journal article" date="2015" name="Gigascience">
        <title>Reconstructing a comprehensive transcriptome assembly of a white-pupal translocated strain of the pest fruit fly Bactrocera cucurbitae.</title>
        <authorList>
            <person name="Sim S.B."/>
            <person name="Calla B."/>
            <person name="Hall B."/>
            <person name="DeRego T."/>
            <person name="Geib S.M."/>
        </authorList>
    </citation>
    <scope>NUCLEOTIDE SEQUENCE</scope>
</reference>
<comment type="similarity">
    <text evidence="2 8">Belongs to the serpin family.</text>
</comment>
<protein>
    <submittedName>
        <fullName evidence="11">Serpin-Z1C</fullName>
    </submittedName>
</protein>
<dbReference type="PROSITE" id="PS00284">
    <property type="entry name" value="SERPIN"/>
    <property type="match status" value="1"/>
</dbReference>
<dbReference type="OrthoDB" id="671595at2759"/>
<reference evidence="11" key="1">
    <citation type="submission" date="2014-11" db="EMBL/GenBank/DDBJ databases">
        <authorList>
            <person name="Geib S."/>
        </authorList>
    </citation>
    <scope>NUCLEOTIDE SEQUENCE</scope>
</reference>
<keyword evidence="7" id="KW-0325">Glycoprotein</keyword>
<dbReference type="InterPro" id="IPR042185">
    <property type="entry name" value="Serpin_sf_2"/>
</dbReference>
<feature type="chain" id="PRO_5001982273" evidence="9">
    <location>
        <begin position="19"/>
        <end position="442"/>
    </location>
</feature>
<dbReference type="PANTHER" id="PTHR11461">
    <property type="entry name" value="SERINE PROTEASE INHIBITOR, SERPIN"/>
    <property type="match status" value="1"/>
</dbReference>
<sequence length="442" mass="50110">MIRHSFIVFLCGIALTQATVLKRIVPPATQAPIVLPTIPSGIFLPESQILAAAPAVGYDDFDDYVPYKSDTIDHFSWSLLKLVLNEEPSNVIISPFSVKLSLALLAEAAGNGSRTQQELYSSLTDIRQPDNLRGFYRKTLNVLKKQNPYFTLNLESKLFTDVAIEPQQRYAAMLHSYYQTDIERLDFTKGSDSAYVINSWCNNVTHGRLTQLVNEGNVQNNILLMANVLYFNGLWRTPFNNTFEGVFFNTPKRQMRADFMELTDFFYYYNDVTLDAKILRLPYKGKKFSMFILLPKTMGNIDVLTQNLANDKLKRMQWDMEAVKVKVTMPKFRFNFDKNLKPTLQDLGIKDIFTTEASLPGLDRGTAVAGLLKVSNIFQKSGIEVNEKGTEAFASTVIEIDNKFGGTPLIEEFNVNQPFIFFIEEETTGNIIFAGKVLEPRV</sequence>
<dbReference type="Gene3D" id="2.30.39.10">
    <property type="entry name" value="Alpha-1-antitrypsin, domain 1"/>
    <property type="match status" value="1"/>
</dbReference>
<feature type="signal peptide" evidence="9">
    <location>
        <begin position="1"/>
        <end position="18"/>
    </location>
</feature>
<dbReference type="GO" id="GO:0004867">
    <property type="term" value="F:serine-type endopeptidase inhibitor activity"/>
    <property type="evidence" value="ECO:0007669"/>
    <property type="project" value="UniProtKB-KW"/>
</dbReference>
<name>A0A0A1WIR9_ZEUCU</name>
<dbReference type="Pfam" id="PF00079">
    <property type="entry name" value="Serpin"/>
    <property type="match status" value="1"/>
</dbReference>
<dbReference type="InterPro" id="IPR042178">
    <property type="entry name" value="Serpin_sf_1"/>
</dbReference>
<dbReference type="MEROPS" id="I04.072"/>
<dbReference type="AlphaFoldDB" id="A0A0A1WIR9"/>
<evidence type="ECO:0000256" key="7">
    <source>
        <dbReference type="ARBA" id="ARBA00023180"/>
    </source>
</evidence>
<keyword evidence="3" id="KW-0964">Secreted</keyword>
<evidence type="ECO:0000256" key="2">
    <source>
        <dbReference type="ARBA" id="ARBA00009500"/>
    </source>
</evidence>
<keyword evidence="5 9" id="KW-0732">Signal</keyword>
<proteinExistence type="inferred from homology"/>
<evidence type="ECO:0000313" key="11">
    <source>
        <dbReference type="EMBL" id="JAC98404.1"/>
    </source>
</evidence>
<evidence type="ECO:0000256" key="6">
    <source>
        <dbReference type="ARBA" id="ARBA00022900"/>
    </source>
</evidence>
<keyword evidence="6" id="KW-0722">Serine protease inhibitor</keyword>
<evidence type="ECO:0000256" key="9">
    <source>
        <dbReference type="SAM" id="SignalP"/>
    </source>
</evidence>
<evidence type="ECO:0000259" key="10">
    <source>
        <dbReference type="SMART" id="SM00093"/>
    </source>
</evidence>
<keyword evidence="4" id="KW-0646">Protease inhibitor</keyword>
<accession>A0A0A1WIR9</accession>
<evidence type="ECO:0000256" key="8">
    <source>
        <dbReference type="RuleBase" id="RU000411"/>
    </source>
</evidence>
<evidence type="ECO:0000256" key="4">
    <source>
        <dbReference type="ARBA" id="ARBA00022690"/>
    </source>
</evidence>
<evidence type="ECO:0000256" key="3">
    <source>
        <dbReference type="ARBA" id="ARBA00022525"/>
    </source>
</evidence>
<dbReference type="SUPFAM" id="SSF56574">
    <property type="entry name" value="Serpins"/>
    <property type="match status" value="1"/>
</dbReference>
<gene>
    <name evidence="11" type="primary">SPZ1C</name>
    <name evidence="11" type="ORF">g.34619</name>
</gene>
<evidence type="ECO:0000256" key="5">
    <source>
        <dbReference type="ARBA" id="ARBA00022729"/>
    </source>
</evidence>
<dbReference type="EMBL" id="GBXI01015887">
    <property type="protein sequence ID" value="JAC98404.1"/>
    <property type="molecule type" value="Transcribed_RNA"/>
</dbReference>
<dbReference type="PANTHER" id="PTHR11461:SF357">
    <property type="entry name" value="SERINE PROTEASE INHIBITOR 27A"/>
    <property type="match status" value="1"/>
</dbReference>
<evidence type="ECO:0000256" key="1">
    <source>
        <dbReference type="ARBA" id="ARBA00004613"/>
    </source>
</evidence>
<dbReference type="GO" id="GO:0005615">
    <property type="term" value="C:extracellular space"/>
    <property type="evidence" value="ECO:0007669"/>
    <property type="project" value="InterPro"/>
</dbReference>
<dbReference type="FunFam" id="2.30.39.10:FF:000030">
    <property type="entry name" value="Serpin 2"/>
    <property type="match status" value="1"/>
</dbReference>
<dbReference type="InterPro" id="IPR023795">
    <property type="entry name" value="Serpin_CS"/>
</dbReference>